<gene>
    <name evidence="13" type="ORF">C6571_07045</name>
</gene>
<dbReference type="PANTHER" id="PTHR30040">
    <property type="entry name" value="THIAMINE BIOSYNTHESIS LIPOPROTEIN APBE"/>
    <property type="match status" value="1"/>
</dbReference>
<keyword evidence="6 10" id="KW-0274">FAD</keyword>
<dbReference type="InterPro" id="IPR006311">
    <property type="entry name" value="TAT_signal"/>
</dbReference>
<feature type="signal peptide" evidence="12">
    <location>
        <begin position="1"/>
        <end position="30"/>
    </location>
</feature>
<comment type="similarity">
    <text evidence="10">Belongs to the ApbE family.</text>
</comment>
<keyword evidence="7 10" id="KW-0460">Magnesium</keyword>
<dbReference type="PANTHER" id="PTHR30040:SF2">
    <property type="entry name" value="FAD:PROTEIN FMN TRANSFERASE"/>
    <property type="match status" value="1"/>
</dbReference>
<dbReference type="RefSeq" id="WP_106446062.1">
    <property type="nucleotide sequence ID" value="NZ_CP027669.1"/>
</dbReference>
<evidence type="ECO:0000256" key="12">
    <source>
        <dbReference type="SAM" id="SignalP"/>
    </source>
</evidence>
<keyword evidence="5 10" id="KW-0479">Metal-binding</keyword>
<evidence type="ECO:0000256" key="6">
    <source>
        <dbReference type="ARBA" id="ARBA00022827"/>
    </source>
</evidence>
<dbReference type="Gene3D" id="3.10.520.10">
    <property type="entry name" value="ApbE-like domains"/>
    <property type="match status" value="1"/>
</dbReference>
<dbReference type="SUPFAM" id="SSF143631">
    <property type="entry name" value="ApbE-like"/>
    <property type="match status" value="1"/>
</dbReference>
<evidence type="ECO:0000256" key="5">
    <source>
        <dbReference type="ARBA" id="ARBA00022723"/>
    </source>
</evidence>
<sequence length="347" mass="36515">MQTARPCPTMTRRRVVMAVPLLGAAQWAGAAVAPSTPPPLQRSARALMGTRVDMVISGADAAPRAADLAMDAAWSEMERLARMMTRYDERSVVSALNRASGVHAVAVPPEMMVVLRDAQALSAATQGAFDITVGALRAWRFGDQKVLPDPAEIAAERRLVGYRGLLLDTNAGTARLARSGMAIDLGGIAKLPILAAGMQVLRAHGVVDALLNGGGDVLVAGSQQGRPWRVGLRDPLAPERMLGVLALKGPAIVASSGDYERFFMAQGERQHHILDPATGRPTRGPHGISLLATDAGSVNGLGTAMMVLGGERAQALVHKRASVQALMMNHDGSLWRTPGMAAQLQTA</sequence>
<dbReference type="EC" id="2.7.1.180" evidence="1 10"/>
<evidence type="ECO:0000256" key="2">
    <source>
        <dbReference type="ARBA" id="ARBA00016337"/>
    </source>
</evidence>
<evidence type="ECO:0000256" key="8">
    <source>
        <dbReference type="ARBA" id="ARBA00031306"/>
    </source>
</evidence>
<dbReference type="AlphaFoldDB" id="A0A2S0MYV8"/>
<evidence type="ECO:0000313" key="14">
    <source>
        <dbReference type="Proteomes" id="UP000239326"/>
    </source>
</evidence>
<keyword evidence="3 10" id="KW-0285">Flavoprotein</keyword>
<comment type="catalytic activity">
    <reaction evidence="9 10">
        <text>L-threonyl-[protein] + FAD = FMN-L-threonyl-[protein] + AMP + H(+)</text>
        <dbReference type="Rhea" id="RHEA:36847"/>
        <dbReference type="Rhea" id="RHEA-COMP:11060"/>
        <dbReference type="Rhea" id="RHEA-COMP:11061"/>
        <dbReference type="ChEBI" id="CHEBI:15378"/>
        <dbReference type="ChEBI" id="CHEBI:30013"/>
        <dbReference type="ChEBI" id="CHEBI:57692"/>
        <dbReference type="ChEBI" id="CHEBI:74257"/>
        <dbReference type="ChEBI" id="CHEBI:456215"/>
        <dbReference type="EC" id="2.7.1.180"/>
    </reaction>
</comment>
<evidence type="ECO:0000256" key="11">
    <source>
        <dbReference type="PIRSR" id="PIRSR006268-2"/>
    </source>
</evidence>
<dbReference type="OrthoDB" id="9778595at2"/>
<dbReference type="KEGG" id="simp:C6571_07045"/>
<reference evidence="13 14" key="1">
    <citation type="submission" date="2018-03" db="EMBL/GenBank/DDBJ databases">
        <title>Genome sequencing of Simplicispira sp.</title>
        <authorList>
            <person name="Kim S.-J."/>
            <person name="Heo J."/>
            <person name="Kwon S.-W."/>
        </authorList>
    </citation>
    <scope>NUCLEOTIDE SEQUENCE [LARGE SCALE GENOMIC DNA]</scope>
    <source>
        <strain evidence="13 14">SC1-8</strain>
    </source>
</reference>
<evidence type="ECO:0000256" key="10">
    <source>
        <dbReference type="PIRNR" id="PIRNR006268"/>
    </source>
</evidence>
<name>A0A2S0MYV8_9BURK</name>
<accession>A0A2S0MYV8</accession>
<dbReference type="EMBL" id="CP027669">
    <property type="protein sequence ID" value="AVO41076.1"/>
    <property type="molecule type" value="Genomic_DNA"/>
</dbReference>
<dbReference type="InterPro" id="IPR024932">
    <property type="entry name" value="ApbE"/>
</dbReference>
<dbReference type="PIRSF" id="PIRSF006268">
    <property type="entry name" value="ApbE"/>
    <property type="match status" value="1"/>
</dbReference>
<dbReference type="Proteomes" id="UP000239326">
    <property type="component" value="Chromosome"/>
</dbReference>
<feature type="binding site" evidence="11">
    <location>
        <position position="303"/>
    </location>
    <ligand>
        <name>Mg(2+)</name>
        <dbReference type="ChEBI" id="CHEBI:18420"/>
    </ligand>
</feature>
<keyword evidence="12" id="KW-0732">Signal</keyword>
<evidence type="ECO:0000256" key="3">
    <source>
        <dbReference type="ARBA" id="ARBA00022630"/>
    </source>
</evidence>
<evidence type="ECO:0000256" key="4">
    <source>
        <dbReference type="ARBA" id="ARBA00022679"/>
    </source>
</evidence>
<feature type="chain" id="PRO_5039928544" description="FAD:protein FMN transferase" evidence="12">
    <location>
        <begin position="31"/>
        <end position="347"/>
    </location>
</feature>
<dbReference type="PROSITE" id="PS51318">
    <property type="entry name" value="TAT"/>
    <property type="match status" value="1"/>
</dbReference>
<comment type="cofactor">
    <cofactor evidence="11">
        <name>Mg(2+)</name>
        <dbReference type="ChEBI" id="CHEBI:18420"/>
    </cofactor>
    <cofactor evidence="11">
        <name>Mn(2+)</name>
        <dbReference type="ChEBI" id="CHEBI:29035"/>
    </cofactor>
    <text evidence="11">Magnesium. Can also use manganese.</text>
</comment>
<feature type="binding site" evidence="11">
    <location>
        <position position="187"/>
    </location>
    <ligand>
        <name>Mg(2+)</name>
        <dbReference type="ChEBI" id="CHEBI:18420"/>
    </ligand>
</feature>
<keyword evidence="14" id="KW-1185">Reference proteome</keyword>
<organism evidence="13 14">
    <name type="scientific">Simplicispira suum</name>
    <dbReference type="NCBI Taxonomy" id="2109915"/>
    <lineage>
        <taxon>Bacteria</taxon>
        <taxon>Pseudomonadati</taxon>
        <taxon>Pseudomonadota</taxon>
        <taxon>Betaproteobacteria</taxon>
        <taxon>Burkholderiales</taxon>
        <taxon>Comamonadaceae</taxon>
        <taxon>Simplicispira</taxon>
    </lineage>
</organism>
<evidence type="ECO:0000256" key="9">
    <source>
        <dbReference type="ARBA" id="ARBA00048540"/>
    </source>
</evidence>
<evidence type="ECO:0000256" key="1">
    <source>
        <dbReference type="ARBA" id="ARBA00011955"/>
    </source>
</evidence>
<protein>
    <recommendedName>
        <fullName evidence="2 10">FAD:protein FMN transferase</fullName>
        <ecNumber evidence="1 10">2.7.1.180</ecNumber>
    </recommendedName>
    <alternativeName>
        <fullName evidence="8 10">Flavin transferase</fullName>
    </alternativeName>
</protein>
<dbReference type="InterPro" id="IPR003374">
    <property type="entry name" value="ApbE-like_sf"/>
</dbReference>
<proteinExistence type="inferred from homology"/>
<dbReference type="Pfam" id="PF02424">
    <property type="entry name" value="ApbE"/>
    <property type="match status" value="1"/>
</dbReference>
<evidence type="ECO:0000256" key="7">
    <source>
        <dbReference type="ARBA" id="ARBA00022842"/>
    </source>
</evidence>
<keyword evidence="4 10" id="KW-0808">Transferase</keyword>
<evidence type="ECO:0000313" key="13">
    <source>
        <dbReference type="EMBL" id="AVO41076.1"/>
    </source>
</evidence>
<dbReference type="GO" id="GO:0046872">
    <property type="term" value="F:metal ion binding"/>
    <property type="evidence" value="ECO:0007669"/>
    <property type="project" value="UniProtKB-UniRule"/>
</dbReference>
<dbReference type="GO" id="GO:0016740">
    <property type="term" value="F:transferase activity"/>
    <property type="evidence" value="ECO:0007669"/>
    <property type="project" value="UniProtKB-UniRule"/>
</dbReference>